<proteinExistence type="predicted"/>
<sequence>MDRKRITEELKRRAEHDDADVRVIAQALIKSFNKKSDNWIEEVLKSEKMTIYKSTLEIVLLLEKIVLWNFLEELWTSFINNDKDFLKKLEKTRKKCKEMNFEGWLNIVKNISTQEALSLAGKPIQTHRVNRYYGIMRKLSIILDLKSGLKPLILLDAGSPSAAGLYAAKESGVRVKTWIALDKQETKENIAWIFTCSVRIGEISDGSFFKLLRSMQCEEKGTKIVRGDMENIPRSVLRLKPDIYIAQFSFYQLNYPQKAFREAVKAVRRQGYIIITDYIYNNDKNIFKILSPRRSTGIKSLVWKKVSDKWLMMIGTINWKDTDLKGGDFEELNRRQKVDRIKITT</sequence>
<evidence type="ECO:0000313" key="2">
    <source>
        <dbReference type="Proteomes" id="UP000034502"/>
    </source>
</evidence>
<evidence type="ECO:0000313" key="1">
    <source>
        <dbReference type="EMBL" id="KKU63287.1"/>
    </source>
</evidence>
<organism evidence="1 2">
    <name type="scientific">Candidatus Amesbacteria bacterium GW2011_GWC1_47_15</name>
    <dbReference type="NCBI Taxonomy" id="1618364"/>
    <lineage>
        <taxon>Bacteria</taxon>
        <taxon>Candidatus Amesiibacteriota</taxon>
    </lineage>
</organism>
<name>A0A0G1S1T6_9BACT</name>
<dbReference type="SUPFAM" id="SSF53335">
    <property type="entry name" value="S-adenosyl-L-methionine-dependent methyltransferases"/>
    <property type="match status" value="1"/>
</dbReference>
<protein>
    <submittedName>
        <fullName evidence="1">Uncharacterized protein</fullName>
    </submittedName>
</protein>
<dbReference type="InterPro" id="IPR029063">
    <property type="entry name" value="SAM-dependent_MTases_sf"/>
</dbReference>
<dbReference type="AlphaFoldDB" id="A0A0G1S1T6"/>
<reference evidence="1 2" key="1">
    <citation type="journal article" date="2015" name="Nature">
        <title>rRNA introns, odd ribosomes, and small enigmatic genomes across a large radiation of phyla.</title>
        <authorList>
            <person name="Brown C.T."/>
            <person name="Hug L.A."/>
            <person name="Thomas B.C."/>
            <person name="Sharon I."/>
            <person name="Castelle C.J."/>
            <person name="Singh A."/>
            <person name="Wilkins M.J."/>
            <person name="Williams K.H."/>
            <person name="Banfield J.F."/>
        </authorList>
    </citation>
    <scope>NUCLEOTIDE SEQUENCE [LARGE SCALE GENOMIC DNA]</scope>
</reference>
<dbReference type="Gene3D" id="3.40.50.150">
    <property type="entry name" value="Vaccinia Virus protein VP39"/>
    <property type="match status" value="1"/>
</dbReference>
<dbReference type="Proteomes" id="UP000034502">
    <property type="component" value="Unassembled WGS sequence"/>
</dbReference>
<dbReference type="STRING" id="1618364.UX86_C0028G0013"/>
<dbReference type="EMBL" id="LCNU01000028">
    <property type="protein sequence ID" value="KKU63287.1"/>
    <property type="molecule type" value="Genomic_DNA"/>
</dbReference>
<gene>
    <name evidence="1" type="ORF">UX86_C0028G0013</name>
</gene>
<comment type="caution">
    <text evidence="1">The sequence shown here is derived from an EMBL/GenBank/DDBJ whole genome shotgun (WGS) entry which is preliminary data.</text>
</comment>
<accession>A0A0G1S1T6</accession>